<evidence type="ECO:0008006" key="3">
    <source>
        <dbReference type="Google" id="ProtNLM"/>
    </source>
</evidence>
<dbReference type="Proteomes" id="UP000015520">
    <property type="component" value="Unassembled WGS sequence"/>
</dbReference>
<gene>
    <name evidence="1" type="ORF">M947_09865</name>
</gene>
<sequence>MYNIVSILEKIEEAKSVMIVTDAKHLALSSALYTLVLIKHKKITLVCEDENLDQRFSFLPWFDKIKTKKILSADLVIEIDFSSLDFFTQLKKKSLKINKKMATALYGGLLQESDGFLNPDANGMIFAAAKELIDLKAEYELCTKGLLQTKSLALLRLKSLMFKSMILQNNAKEAIFRICEDDLKSSGASIRDCDEILKEALHLPYVEIVALKNSKDEIIKVKEK</sequence>
<dbReference type="STRING" id="1172190.M947_09865"/>
<protein>
    <recommendedName>
        <fullName evidence="3">Phosphoesterase</fullName>
    </recommendedName>
</protein>
<dbReference type="SUPFAM" id="SSF64182">
    <property type="entry name" value="DHH phosphoesterases"/>
    <property type="match status" value="1"/>
</dbReference>
<accession>T0KQH5</accession>
<evidence type="ECO:0000313" key="1">
    <source>
        <dbReference type="EMBL" id="EQB35578.1"/>
    </source>
</evidence>
<dbReference type="AlphaFoldDB" id="T0KQH5"/>
<dbReference type="EMBL" id="AUPZ01000013">
    <property type="protein sequence ID" value="EQB35578.1"/>
    <property type="molecule type" value="Genomic_DNA"/>
</dbReference>
<dbReference type="RefSeq" id="WP_021288218.1">
    <property type="nucleotide sequence ID" value="NZ_AUPZ01000013.1"/>
</dbReference>
<organism evidence="1 2">
    <name type="scientific">Sulfurimonas hongkongensis</name>
    <dbReference type="NCBI Taxonomy" id="1172190"/>
    <lineage>
        <taxon>Bacteria</taxon>
        <taxon>Pseudomonadati</taxon>
        <taxon>Campylobacterota</taxon>
        <taxon>Epsilonproteobacteria</taxon>
        <taxon>Campylobacterales</taxon>
        <taxon>Sulfurimonadaceae</taxon>
        <taxon>Sulfurimonas</taxon>
    </lineage>
</organism>
<dbReference type="Gene3D" id="3.90.1640.10">
    <property type="entry name" value="inorganic pyrophosphatase (n-terminal core)"/>
    <property type="match status" value="1"/>
</dbReference>
<proteinExistence type="predicted"/>
<dbReference type="InterPro" id="IPR038763">
    <property type="entry name" value="DHH_sf"/>
</dbReference>
<comment type="caution">
    <text evidence="1">The sequence shown here is derived from an EMBL/GenBank/DDBJ whole genome shotgun (WGS) entry which is preliminary data.</text>
</comment>
<evidence type="ECO:0000313" key="2">
    <source>
        <dbReference type="Proteomes" id="UP000015520"/>
    </source>
</evidence>
<dbReference type="PATRIC" id="fig|1172190.3.peg.1907"/>
<name>T0KQH5_9BACT</name>
<dbReference type="eggNOG" id="COG0618">
    <property type="taxonomic scope" value="Bacteria"/>
</dbReference>
<keyword evidence="2" id="KW-1185">Reference proteome</keyword>
<reference evidence="1 2" key="1">
    <citation type="submission" date="2013-07" db="EMBL/GenBank/DDBJ databases">
        <title>Sulfurimonas hongkongensis AST-10 Genome Sequencing.</title>
        <authorList>
            <person name="Cai L."/>
            <person name="Zhang T."/>
        </authorList>
    </citation>
    <scope>NUCLEOTIDE SEQUENCE [LARGE SCALE GENOMIC DNA]</scope>
    <source>
        <strain evidence="1 2">AST-10</strain>
    </source>
</reference>